<dbReference type="Pfam" id="PF00335">
    <property type="entry name" value="Tetraspanin"/>
    <property type="match status" value="1"/>
</dbReference>
<keyword evidence="3 5" id="KW-1133">Transmembrane helix</keyword>
<keyword evidence="2 5" id="KW-0812">Transmembrane</keyword>
<dbReference type="GO" id="GO:0016020">
    <property type="term" value="C:membrane"/>
    <property type="evidence" value="ECO:0007669"/>
    <property type="project" value="UniProtKB-SubCell"/>
</dbReference>
<accession>A0A915DF27</accession>
<sequence>MVYGCGNQLIKFLVFIANFLIFVFGALILGFSLWANLDQNFATHLKELAESVQLSTDFVNDLAQYQSSLWILCAVSLILLTLFFIILMVLSAIQLFTLIFTFANRGELLNNINKVLIKSSETEEGRRNLLPIETALRCCGATSQTAYLYNPDYCPVELRSASDCYTVISNRLETMGEMVVVLAIILLVIEAFR</sequence>
<name>A0A915DF27_9BILA</name>
<dbReference type="SUPFAM" id="SSF48652">
    <property type="entry name" value="Tetraspanin"/>
    <property type="match status" value="1"/>
</dbReference>
<dbReference type="Proteomes" id="UP000887574">
    <property type="component" value="Unplaced"/>
</dbReference>
<keyword evidence="6" id="KW-1185">Reference proteome</keyword>
<comment type="subcellular location">
    <subcellularLocation>
        <location evidence="1">Membrane</location>
        <topology evidence="1">Multi-pass membrane protein</topology>
    </subcellularLocation>
</comment>
<evidence type="ECO:0000256" key="1">
    <source>
        <dbReference type="ARBA" id="ARBA00004141"/>
    </source>
</evidence>
<evidence type="ECO:0000256" key="2">
    <source>
        <dbReference type="ARBA" id="ARBA00022692"/>
    </source>
</evidence>
<evidence type="ECO:0000313" key="6">
    <source>
        <dbReference type="Proteomes" id="UP000887574"/>
    </source>
</evidence>
<dbReference type="WBParaSite" id="jg18898">
    <property type="protein sequence ID" value="jg18898"/>
    <property type="gene ID" value="jg18898"/>
</dbReference>
<keyword evidence="4 5" id="KW-0472">Membrane</keyword>
<evidence type="ECO:0000256" key="4">
    <source>
        <dbReference type="ARBA" id="ARBA00023136"/>
    </source>
</evidence>
<dbReference type="AlphaFoldDB" id="A0A915DF27"/>
<organism evidence="6 7">
    <name type="scientific">Ditylenchus dipsaci</name>
    <dbReference type="NCBI Taxonomy" id="166011"/>
    <lineage>
        <taxon>Eukaryota</taxon>
        <taxon>Metazoa</taxon>
        <taxon>Ecdysozoa</taxon>
        <taxon>Nematoda</taxon>
        <taxon>Chromadorea</taxon>
        <taxon>Rhabditida</taxon>
        <taxon>Tylenchina</taxon>
        <taxon>Tylenchomorpha</taxon>
        <taxon>Sphaerularioidea</taxon>
        <taxon>Anguinidae</taxon>
        <taxon>Anguininae</taxon>
        <taxon>Ditylenchus</taxon>
    </lineage>
</organism>
<dbReference type="InterPro" id="IPR018499">
    <property type="entry name" value="Tetraspanin/Peripherin"/>
</dbReference>
<evidence type="ECO:0000256" key="5">
    <source>
        <dbReference type="SAM" id="Phobius"/>
    </source>
</evidence>
<evidence type="ECO:0000256" key="3">
    <source>
        <dbReference type="ARBA" id="ARBA00022989"/>
    </source>
</evidence>
<feature type="transmembrane region" description="Helical" evidence="5">
    <location>
        <begin position="69"/>
        <end position="102"/>
    </location>
</feature>
<protein>
    <submittedName>
        <fullName evidence="7">Tetraspanin</fullName>
    </submittedName>
</protein>
<dbReference type="InterPro" id="IPR008952">
    <property type="entry name" value="Tetraspanin_EC2_sf"/>
</dbReference>
<feature type="transmembrane region" description="Helical" evidence="5">
    <location>
        <begin position="175"/>
        <end position="192"/>
    </location>
</feature>
<proteinExistence type="predicted"/>
<dbReference type="PRINTS" id="PR00259">
    <property type="entry name" value="TMFOUR"/>
</dbReference>
<feature type="transmembrane region" description="Helical" evidence="5">
    <location>
        <begin position="12"/>
        <end position="35"/>
    </location>
</feature>
<evidence type="ECO:0000313" key="7">
    <source>
        <dbReference type="WBParaSite" id="jg18898"/>
    </source>
</evidence>
<reference evidence="7" key="1">
    <citation type="submission" date="2022-11" db="UniProtKB">
        <authorList>
            <consortium name="WormBaseParasite"/>
        </authorList>
    </citation>
    <scope>IDENTIFICATION</scope>
</reference>